<dbReference type="InterPro" id="IPR000210">
    <property type="entry name" value="BTB/POZ_dom"/>
</dbReference>
<dbReference type="SUPFAM" id="SSF54695">
    <property type="entry name" value="POZ domain"/>
    <property type="match status" value="1"/>
</dbReference>
<evidence type="ECO:0000313" key="2">
    <source>
        <dbReference type="EMBL" id="CAG8592297.1"/>
    </source>
</evidence>
<dbReference type="SMART" id="SM00225">
    <property type="entry name" value="BTB"/>
    <property type="match status" value="1"/>
</dbReference>
<protein>
    <submittedName>
        <fullName evidence="2">6063_t:CDS:1</fullName>
    </submittedName>
</protein>
<dbReference type="InterPro" id="IPR011333">
    <property type="entry name" value="SKP1/BTB/POZ_sf"/>
</dbReference>
<organism evidence="2 3">
    <name type="scientific">Ambispora leptoticha</name>
    <dbReference type="NCBI Taxonomy" id="144679"/>
    <lineage>
        <taxon>Eukaryota</taxon>
        <taxon>Fungi</taxon>
        <taxon>Fungi incertae sedis</taxon>
        <taxon>Mucoromycota</taxon>
        <taxon>Glomeromycotina</taxon>
        <taxon>Glomeromycetes</taxon>
        <taxon>Archaeosporales</taxon>
        <taxon>Ambisporaceae</taxon>
        <taxon>Ambispora</taxon>
    </lineage>
</organism>
<dbReference type="GO" id="GO:0051260">
    <property type="term" value="P:protein homooligomerization"/>
    <property type="evidence" value="ECO:0007669"/>
    <property type="project" value="InterPro"/>
</dbReference>
<dbReference type="CDD" id="cd18316">
    <property type="entry name" value="BTB_POZ_KCTD-like"/>
    <property type="match status" value="1"/>
</dbReference>
<evidence type="ECO:0000259" key="1">
    <source>
        <dbReference type="SMART" id="SM00225"/>
    </source>
</evidence>
<dbReference type="OrthoDB" id="10025005at2759"/>
<dbReference type="Gene3D" id="3.30.710.10">
    <property type="entry name" value="Potassium Channel Kv1.1, Chain A"/>
    <property type="match status" value="1"/>
</dbReference>
<dbReference type="Proteomes" id="UP000789508">
    <property type="component" value="Unassembled WGS sequence"/>
</dbReference>
<dbReference type="AlphaFoldDB" id="A0A9N9CAP3"/>
<dbReference type="EMBL" id="CAJVPS010003635">
    <property type="protein sequence ID" value="CAG8592297.1"/>
    <property type="molecule type" value="Genomic_DNA"/>
</dbReference>
<dbReference type="InterPro" id="IPR003131">
    <property type="entry name" value="T1-type_BTB"/>
</dbReference>
<dbReference type="PANTHER" id="PTHR14499:SF136">
    <property type="entry name" value="GH08630P"/>
    <property type="match status" value="1"/>
</dbReference>
<sequence length="232" mass="27401">MSEKNNLSEKIILNVGGFKYETLRSTLTAYPDTFLGTMFADRNQQLLKPVNDNEYFFDRNGRAFHYIMEYYRTGKQFFPKQLDEQNFWVTKEEVETEFNYFLINASDTTLEQHLKTMHLIVSEHLNKLVALIEEKIMEKMRKSETVIYIRICSLKEDVNNTFSSFPSFEHESAYRLASNFHPEISRHLKNKLEGSSVASNINYYDKRVEFCVIINYNKKFIIDNSNIKSSSK</sequence>
<proteinExistence type="predicted"/>
<dbReference type="PANTHER" id="PTHR14499">
    <property type="entry name" value="POTASSIUM CHANNEL TETRAMERIZATION DOMAIN-CONTAINING"/>
    <property type="match status" value="1"/>
</dbReference>
<accession>A0A9N9CAP3</accession>
<keyword evidence="3" id="KW-1185">Reference proteome</keyword>
<dbReference type="Pfam" id="PF02214">
    <property type="entry name" value="BTB_2"/>
    <property type="match status" value="1"/>
</dbReference>
<reference evidence="2" key="1">
    <citation type="submission" date="2021-06" db="EMBL/GenBank/DDBJ databases">
        <authorList>
            <person name="Kallberg Y."/>
            <person name="Tangrot J."/>
            <person name="Rosling A."/>
        </authorList>
    </citation>
    <scope>NUCLEOTIDE SEQUENCE</scope>
    <source>
        <strain evidence="2">FL130A</strain>
    </source>
</reference>
<comment type="caution">
    <text evidence="2">The sequence shown here is derived from an EMBL/GenBank/DDBJ whole genome shotgun (WGS) entry which is preliminary data.</text>
</comment>
<evidence type="ECO:0000313" key="3">
    <source>
        <dbReference type="Proteomes" id="UP000789508"/>
    </source>
</evidence>
<name>A0A9N9CAP3_9GLOM</name>
<gene>
    <name evidence="2" type="ORF">ALEPTO_LOCUS7760</name>
</gene>
<feature type="domain" description="BTB" evidence="1">
    <location>
        <begin position="9"/>
        <end position="118"/>
    </location>
</feature>